<dbReference type="InterPro" id="IPR011989">
    <property type="entry name" value="ARM-like"/>
</dbReference>
<evidence type="ECO:0000256" key="7">
    <source>
        <dbReference type="ARBA" id="ARBA00023242"/>
    </source>
</evidence>
<evidence type="ECO:0000256" key="8">
    <source>
        <dbReference type="SAM" id="MobiDB-lite"/>
    </source>
</evidence>
<keyword evidence="6" id="KW-0653">Protein transport</keyword>
<comment type="caution">
    <text evidence="11">The sequence shown here is derived from an EMBL/GenBank/DDBJ whole genome shotgun (WGS) entry which is preliminary data.</text>
</comment>
<dbReference type="GO" id="GO:0006606">
    <property type="term" value="P:protein import into nucleus"/>
    <property type="evidence" value="ECO:0007669"/>
    <property type="project" value="TreeGrafter"/>
</dbReference>
<sequence>MDLAPVVETLKATLSPQLRQQAEEKLSQICKSNGFIPCLVQIILNGQCDMGARQAGAIYLKNHINTYWSDYNELKGTTNSDVMTLVNAANVSKPAGDSSQKLFVVSDPDKDYLRNVIIDVVIRTKDPLRCQLITTAGTMIKTDFPSKWPQFINQIHTCLSTDNIDACESALLIFYTLVQHYEYKKTEDRGPIDEVMLVVLPLLHQRFMQLFTHNDSDQSALIQKQILKIFHAYTQLHLSFRVLPTQTMSTWLETCCAMVERRLPERINALDEDDRPEQPWWKCKKWAFHILIRTFERHGAPANLPKGQPPERIEFANFYLKAFSGKVITLVFGILEAYRQKIYVSPRIVQLSLNYLRESVRHAFSWKIMQNNVVILIQDIIYPLLCINDDDIELFNDEPVEFVRARLDILDEYVSPVSAAELFLSEAVAKRKDVLMKTVSFLGTIIHNDTILPKQKDGVLHMLGVIGNVLIKKKAFTNQLENMIVQYLFPELQSPTAFLRARACYALRNFSKLEYTISDNSVRCLTYLINCLCNDTSLPVKVEAAMALNLFMSDSDTGEKGKAIIIPHLQLIVMRIIEIIRQTEIDDVMIVLQKIVGLFDQELQPIAVQMTRQLVDFFKHVVCSENAPTDESKAEERTVAAMGVLNTLDTIVSCMGEKPELLAQIEQIIYEAILLVLHDGILDFYEEILTLIDTLTINNITPLMWQVFYLIKEAFFRDAADYFAEIMNCLHNYVVNDTPSFLSQPDRIETIFEMCKHVIVNDLGEDSEAHAAKLIEVIILQCQDNMNAALPAIVQLMAQRFQREIVTSELRLMLLQVFIVILWLNPDRFFQTLNTVAANDPSTQSTIANFFNQWMTDCELFAGVHDRRICALGLCTLLRIDSKYYSAISNIVPKILPNCIHIYQGLIKTYQHNNDENSDGATDDDDDSVPSEIDDGEDENIQHDDEFLRKLKGKVPDHEMTGDGLGDDNDADNDDDSDFDIDETDLESYSTVLEANEDIDEFQIFCESLQKLQLDTTGYNQALLQNLTAEQRTHVQNIIHYTEKRKQEKESNKLRVAGGYNFSQAVTVGQPTNFNFGSSTNTSFQNPK</sequence>
<keyword evidence="7" id="KW-0539">Nucleus</keyword>
<proteinExistence type="inferred from homology"/>
<comment type="subcellular location">
    <subcellularLocation>
        <location evidence="2">Cytoplasm</location>
    </subcellularLocation>
    <subcellularLocation>
        <location evidence="1">Nucleus</location>
    </subcellularLocation>
</comment>
<dbReference type="Proteomes" id="UP000663855">
    <property type="component" value="Unassembled WGS sequence"/>
</dbReference>
<comment type="similarity">
    <text evidence="3">Belongs to the importin beta family.</text>
</comment>
<dbReference type="EMBL" id="CAJNOW010006086">
    <property type="protein sequence ID" value="CAF1474330.1"/>
    <property type="molecule type" value="Genomic_DNA"/>
</dbReference>
<dbReference type="Gene3D" id="1.25.10.10">
    <property type="entry name" value="Leucine-rich Repeat Variant"/>
    <property type="match status" value="1"/>
</dbReference>
<dbReference type="EMBL" id="CAJNOV010010881">
    <property type="protein sequence ID" value="CAF1427409.1"/>
    <property type="molecule type" value="Genomic_DNA"/>
</dbReference>
<evidence type="ECO:0000256" key="1">
    <source>
        <dbReference type="ARBA" id="ARBA00004123"/>
    </source>
</evidence>
<dbReference type="Proteomes" id="UP000663887">
    <property type="component" value="Unassembled WGS sequence"/>
</dbReference>
<evidence type="ECO:0000256" key="5">
    <source>
        <dbReference type="ARBA" id="ARBA00022490"/>
    </source>
</evidence>
<feature type="compositionally biased region" description="Acidic residues" evidence="8">
    <location>
        <begin position="916"/>
        <end position="939"/>
    </location>
</feature>
<dbReference type="GO" id="GO:0031267">
    <property type="term" value="F:small GTPase binding"/>
    <property type="evidence" value="ECO:0007669"/>
    <property type="project" value="InterPro"/>
</dbReference>
<organism evidence="11 15">
    <name type="scientific">Rotaria magnacalcarata</name>
    <dbReference type="NCBI Taxonomy" id="392030"/>
    <lineage>
        <taxon>Eukaryota</taxon>
        <taxon>Metazoa</taxon>
        <taxon>Spiralia</taxon>
        <taxon>Gnathifera</taxon>
        <taxon>Rotifera</taxon>
        <taxon>Eurotatoria</taxon>
        <taxon>Bdelloidea</taxon>
        <taxon>Philodinida</taxon>
        <taxon>Philodinidae</taxon>
        <taxon>Rotaria</taxon>
    </lineage>
</organism>
<evidence type="ECO:0000313" key="12">
    <source>
        <dbReference type="EMBL" id="CAF2093365.1"/>
    </source>
</evidence>
<dbReference type="AlphaFoldDB" id="A0A815RBH3"/>
<dbReference type="Proteomes" id="UP000663856">
    <property type="component" value="Unassembled WGS sequence"/>
</dbReference>
<dbReference type="Pfam" id="PF03810">
    <property type="entry name" value="IBN_N"/>
    <property type="match status" value="1"/>
</dbReference>
<evidence type="ECO:0000256" key="6">
    <source>
        <dbReference type="ARBA" id="ARBA00022927"/>
    </source>
</evidence>
<dbReference type="PANTHER" id="PTHR10997">
    <property type="entry name" value="IMPORTIN-7, 8, 11"/>
    <property type="match status" value="1"/>
</dbReference>
<evidence type="ECO:0000313" key="11">
    <source>
        <dbReference type="EMBL" id="CAF1474330.1"/>
    </source>
</evidence>
<dbReference type="Pfam" id="PF25758">
    <property type="entry name" value="TPR_IPO11"/>
    <property type="match status" value="1"/>
</dbReference>
<reference evidence="11" key="1">
    <citation type="submission" date="2021-02" db="EMBL/GenBank/DDBJ databases">
        <authorList>
            <person name="Nowell W R."/>
        </authorList>
    </citation>
    <scope>NUCLEOTIDE SEQUENCE</scope>
</reference>
<evidence type="ECO:0000313" key="10">
    <source>
        <dbReference type="EMBL" id="CAF1427409.1"/>
    </source>
</evidence>
<evidence type="ECO:0000313" key="13">
    <source>
        <dbReference type="EMBL" id="CAF2154740.1"/>
    </source>
</evidence>
<dbReference type="InterPro" id="IPR058669">
    <property type="entry name" value="TPR_IPO7/11-like"/>
</dbReference>
<evidence type="ECO:0000313" key="14">
    <source>
        <dbReference type="EMBL" id="CAF2175936.1"/>
    </source>
</evidence>
<evidence type="ECO:0000256" key="3">
    <source>
        <dbReference type="ARBA" id="ARBA00007991"/>
    </source>
</evidence>
<keyword evidence="5" id="KW-0963">Cytoplasm</keyword>
<dbReference type="GO" id="GO:0005635">
    <property type="term" value="C:nuclear envelope"/>
    <property type="evidence" value="ECO:0007669"/>
    <property type="project" value="TreeGrafter"/>
</dbReference>
<evidence type="ECO:0000256" key="2">
    <source>
        <dbReference type="ARBA" id="ARBA00004496"/>
    </source>
</evidence>
<keyword evidence="4" id="KW-0813">Transport</keyword>
<accession>A0A815RBH3</accession>
<dbReference type="EMBL" id="CAJNRE010018725">
    <property type="protein sequence ID" value="CAF2175936.1"/>
    <property type="molecule type" value="Genomic_DNA"/>
</dbReference>
<dbReference type="SUPFAM" id="SSF48371">
    <property type="entry name" value="ARM repeat"/>
    <property type="match status" value="1"/>
</dbReference>
<dbReference type="Proteomes" id="UP000663824">
    <property type="component" value="Unassembled WGS sequence"/>
</dbReference>
<dbReference type="EMBL" id="CAJNRG010007307">
    <property type="protein sequence ID" value="CAF2093365.1"/>
    <property type="molecule type" value="Genomic_DNA"/>
</dbReference>
<name>A0A815RBH3_9BILA</name>
<gene>
    <name evidence="10" type="ORF">CJN711_LOCUS23369</name>
    <name evidence="11" type="ORF">KQP761_LOCUS13213</name>
    <name evidence="14" type="ORF">MBJ925_LOCUS34079</name>
    <name evidence="13" type="ORF">WKI299_LOCUS31046</name>
    <name evidence="12" type="ORF">XDN619_LOCUS17157</name>
</gene>
<dbReference type="PANTHER" id="PTHR10997:SF18">
    <property type="entry name" value="D-IMPORTIN 7_RANBP7"/>
    <property type="match status" value="1"/>
</dbReference>
<dbReference type="OrthoDB" id="760868at2759"/>
<dbReference type="InterPro" id="IPR016024">
    <property type="entry name" value="ARM-type_fold"/>
</dbReference>
<dbReference type="GO" id="GO:0005829">
    <property type="term" value="C:cytosol"/>
    <property type="evidence" value="ECO:0007669"/>
    <property type="project" value="TreeGrafter"/>
</dbReference>
<feature type="region of interest" description="Disordered" evidence="8">
    <location>
        <begin position="914"/>
        <end position="980"/>
    </location>
</feature>
<dbReference type="EMBL" id="CAJNRF010014078">
    <property type="protein sequence ID" value="CAF2154740.1"/>
    <property type="molecule type" value="Genomic_DNA"/>
</dbReference>
<dbReference type="PROSITE" id="PS50166">
    <property type="entry name" value="IMPORTIN_B_NT"/>
    <property type="match status" value="1"/>
</dbReference>
<dbReference type="Proteomes" id="UP000663834">
    <property type="component" value="Unassembled WGS sequence"/>
</dbReference>
<feature type="compositionally biased region" description="Acidic residues" evidence="8">
    <location>
        <begin position="965"/>
        <end position="980"/>
    </location>
</feature>
<feature type="domain" description="Importin N-terminal" evidence="9">
    <location>
        <begin position="22"/>
        <end position="123"/>
    </location>
</feature>
<evidence type="ECO:0000256" key="4">
    <source>
        <dbReference type="ARBA" id="ARBA00022448"/>
    </source>
</evidence>
<evidence type="ECO:0000259" key="9">
    <source>
        <dbReference type="PROSITE" id="PS50166"/>
    </source>
</evidence>
<feature type="compositionally biased region" description="Basic and acidic residues" evidence="8">
    <location>
        <begin position="940"/>
        <end position="961"/>
    </location>
</feature>
<dbReference type="SMART" id="SM00913">
    <property type="entry name" value="IBN_N"/>
    <property type="match status" value="1"/>
</dbReference>
<protein>
    <recommendedName>
        <fullName evidence="9">Importin N-terminal domain-containing protein</fullName>
    </recommendedName>
</protein>
<evidence type="ECO:0000313" key="15">
    <source>
        <dbReference type="Proteomes" id="UP000663834"/>
    </source>
</evidence>
<dbReference type="InterPro" id="IPR001494">
    <property type="entry name" value="Importin-beta_N"/>
</dbReference>